<dbReference type="EMBL" id="NAJN01000113">
    <property type="protein sequence ID" value="TKA79098.1"/>
    <property type="molecule type" value="Genomic_DNA"/>
</dbReference>
<feature type="compositionally biased region" description="Basic and acidic residues" evidence="1">
    <location>
        <begin position="372"/>
        <end position="385"/>
    </location>
</feature>
<name>A0A4U0XTP2_9PEZI</name>
<protein>
    <submittedName>
        <fullName evidence="2">Uncharacterized protein</fullName>
    </submittedName>
</protein>
<evidence type="ECO:0000313" key="2">
    <source>
        <dbReference type="EMBL" id="TKA79098.1"/>
    </source>
</evidence>
<dbReference type="STRING" id="331657.A0A4U0XTP2"/>
<comment type="caution">
    <text evidence="2">The sequence shown here is derived from an EMBL/GenBank/DDBJ whole genome shotgun (WGS) entry which is preliminary data.</text>
</comment>
<dbReference type="PANTHER" id="PTHR42068">
    <property type="entry name" value="YALI0B18964P"/>
    <property type="match status" value="1"/>
</dbReference>
<dbReference type="OrthoDB" id="5396252at2759"/>
<dbReference type="PANTHER" id="PTHR42068:SF1">
    <property type="entry name" value="YALI0B18964P"/>
    <property type="match status" value="1"/>
</dbReference>
<feature type="region of interest" description="Disordered" evidence="1">
    <location>
        <begin position="218"/>
        <end position="391"/>
    </location>
</feature>
<keyword evidence="3" id="KW-1185">Reference proteome</keyword>
<feature type="non-terminal residue" evidence="2">
    <location>
        <position position="391"/>
    </location>
</feature>
<dbReference type="Proteomes" id="UP000308768">
    <property type="component" value="Unassembled WGS sequence"/>
</dbReference>
<dbReference type="AlphaFoldDB" id="A0A4U0XTP2"/>
<sequence length="391" mass="42865">MPKNPLRGFARRKSSGNVLEFESEKPVESSFRVFERPRPNEKTPSDGGDKLQKRLSYVRPFSSPKKEDRHRSAEDLGSSTNSGGTTNSASSGYYDTSSSSARFSSSSTLPSSADPEADDLFPAKRAPLYHSIATSSAIDDPPPRSSFSSRAGRALSFGLKGSRSSGNTVSRTGTSSEDAQGYGGVDSVTRDRTFTASSYASTAKPLKLDQNLSLESSDFGNDFGNMFDGMSRRSTPGMEESEPSFPPKIYGPPRPIYTPPPVHVDQPRNADSSPYQWNSHSSQDGQIDSSGLDNPLLPPVSRPENTRTASSGLRTPDLEHPYSSASNAQQPRKMTPAEFERYRRQHAITRSKSNASENSDGSDGYEEEDETLRDREAEKQRRKQEVNMAIY</sequence>
<organism evidence="2 3">
    <name type="scientific">Cryomyces minteri</name>
    <dbReference type="NCBI Taxonomy" id="331657"/>
    <lineage>
        <taxon>Eukaryota</taxon>
        <taxon>Fungi</taxon>
        <taxon>Dikarya</taxon>
        <taxon>Ascomycota</taxon>
        <taxon>Pezizomycotina</taxon>
        <taxon>Dothideomycetes</taxon>
        <taxon>Dothideomycetes incertae sedis</taxon>
        <taxon>Cryomyces</taxon>
    </lineage>
</organism>
<evidence type="ECO:0000256" key="1">
    <source>
        <dbReference type="SAM" id="MobiDB-lite"/>
    </source>
</evidence>
<feature type="compositionally biased region" description="Basic and acidic residues" evidence="1">
    <location>
        <begin position="22"/>
        <end position="52"/>
    </location>
</feature>
<proteinExistence type="predicted"/>
<feature type="region of interest" description="Disordered" evidence="1">
    <location>
        <begin position="1"/>
        <end position="187"/>
    </location>
</feature>
<feature type="compositionally biased region" description="Polar residues" evidence="1">
    <location>
        <begin position="162"/>
        <end position="178"/>
    </location>
</feature>
<feature type="compositionally biased region" description="Low complexity" evidence="1">
    <location>
        <begin position="145"/>
        <end position="157"/>
    </location>
</feature>
<feature type="compositionally biased region" description="Polar residues" evidence="1">
    <location>
        <begin position="323"/>
        <end position="332"/>
    </location>
</feature>
<gene>
    <name evidence="2" type="ORF">B0A49_01821</name>
</gene>
<feature type="compositionally biased region" description="Basic and acidic residues" evidence="1">
    <location>
        <begin position="64"/>
        <end position="74"/>
    </location>
</feature>
<reference evidence="2 3" key="1">
    <citation type="submission" date="2017-03" db="EMBL/GenBank/DDBJ databases">
        <title>Genomes of endolithic fungi from Antarctica.</title>
        <authorList>
            <person name="Coleine C."/>
            <person name="Masonjones S."/>
            <person name="Stajich J.E."/>
        </authorList>
    </citation>
    <scope>NUCLEOTIDE SEQUENCE [LARGE SCALE GENOMIC DNA]</scope>
    <source>
        <strain evidence="2 3">CCFEE 5187</strain>
    </source>
</reference>
<feature type="compositionally biased region" description="Low complexity" evidence="1">
    <location>
        <begin position="77"/>
        <end position="112"/>
    </location>
</feature>
<evidence type="ECO:0000313" key="3">
    <source>
        <dbReference type="Proteomes" id="UP000308768"/>
    </source>
</evidence>
<feature type="compositionally biased region" description="Polar residues" evidence="1">
    <location>
        <begin position="269"/>
        <end position="292"/>
    </location>
</feature>
<accession>A0A4U0XTP2</accession>
<feature type="compositionally biased region" description="Pro residues" evidence="1">
    <location>
        <begin position="244"/>
        <end position="262"/>
    </location>
</feature>